<dbReference type="PIRSF" id="PIRSF008502">
    <property type="entry name" value="UCP008502"/>
    <property type="match status" value="1"/>
</dbReference>
<dbReference type="RefSeq" id="WP_208098182.1">
    <property type="nucleotide sequence ID" value="NZ_JAGDYM010000011.1"/>
</dbReference>
<sequence length="175" mass="19239">MDYAALLRGVNVGGITIRSADLRETVAALGLGDVRSYLASGNVRFTADTGDRAELKAAIERALAERFGYDAWIVLVTLDELRRARDELPFDAADTGHHSYVIFCADGETRDALIQKCRDLPRGDDRVQPGPGTVVYWNVPVGDSTDSPFGKELGRAVWKRTTTNRNIRTVMRIAA</sequence>
<dbReference type="PANTHER" id="PTHR36439:SF1">
    <property type="entry name" value="DUF1697 DOMAIN-CONTAINING PROTEIN"/>
    <property type="match status" value="1"/>
</dbReference>
<gene>
    <name evidence="1" type="ORF">J4H92_10745</name>
</gene>
<dbReference type="EMBL" id="JAGDYM010000011">
    <property type="protein sequence ID" value="MBO1902425.1"/>
    <property type="molecule type" value="Genomic_DNA"/>
</dbReference>
<dbReference type="PANTHER" id="PTHR36439">
    <property type="entry name" value="BLL4334 PROTEIN"/>
    <property type="match status" value="1"/>
</dbReference>
<dbReference type="Proteomes" id="UP000664382">
    <property type="component" value="Unassembled WGS sequence"/>
</dbReference>
<organism evidence="1 2">
    <name type="scientific">Leucobacter weissii</name>
    <dbReference type="NCBI Taxonomy" id="1983706"/>
    <lineage>
        <taxon>Bacteria</taxon>
        <taxon>Bacillati</taxon>
        <taxon>Actinomycetota</taxon>
        <taxon>Actinomycetes</taxon>
        <taxon>Micrococcales</taxon>
        <taxon>Microbacteriaceae</taxon>
        <taxon>Leucobacter</taxon>
    </lineage>
</organism>
<reference evidence="1" key="1">
    <citation type="submission" date="2021-03" db="EMBL/GenBank/DDBJ databases">
        <title>Leucobacter chromiisoli sp. nov., isolated from chromium-containing soil of chemical plant.</title>
        <authorList>
            <person name="Xu Z."/>
        </authorList>
    </citation>
    <scope>NUCLEOTIDE SEQUENCE</scope>
    <source>
        <strain evidence="1">S27</strain>
    </source>
</reference>
<dbReference type="Pfam" id="PF08002">
    <property type="entry name" value="DUF1697"/>
    <property type="match status" value="1"/>
</dbReference>
<proteinExistence type="predicted"/>
<protein>
    <submittedName>
        <fullName evidence="1">DUF1697 domain-containing protein</fullName>
    </submittedName>
</protein>
<dbReference type="InterPro" id="IPR012545">
    <property type="entry name" value="DUF1697"/>
</dbReference>
<name>A0A939SCG6_9MICO</name>
<dbReference type="AlphaFoldDB" id="A0A939SCG6"/>
<accession>A0A939SCG6</accession>
<dbReference type="SUPFAM" id="SSF160379">
    <property type="entry name" value="SP0830-like"/>
    <property type="match status" value="1"/>
</dbReference>
<keyword evidence="2" id="KW-1185">Reference proteome</keyword>
<comment type="caution">
    <text evidence="1">The sequence shown here is derived from an EMBL/GenBank/DDBJ whole genome shotgun (WGS) entry which is preliminary data.</text>
</comment>
<evidence type="ECO:0000313" key="2">
    <source>
        <dbReference type="Proteomes" id="UP000664382"/>
    </source>
</evidence>
<dbReference type="Gene3D" id="3.30.70.1280">
    <property type="entry name" value="SP0830-like domains"/>
    <property type="match status" value="1"/>
</dbReference>
<evidence type="ECO:0000313" key="1">
    <source>
        <dbReference type="EMBL" id="MBO1902425.1"/>
    </source>
</evidence>